<evidence type="ECO:0000256" key="3">
    <source>
        <dbReference type="ARBA" id="ARBA00004856"/>
    </source>
</evidence>
<feature type="transmembrane region" description="Helical" evidence="8">
    <location>
        <begin position="47"/>
        <end position="69"/>
    </location>
</feature>
<keyword evidence="11" id="KW-1185">Reference proteome</keyword>
<comment type="function">
    <text evidence="1">May be specifically involved in the processing, transport, and/or maturation of the MADH beta-subunit.</text>
</comment>
<organism evidence="10 11">
    <name type="scientific">Celeribacter indicus</name>
    <dbReference type="NCBI Taxonomy" id="1208324"/>
    <lineage>
        <taxon>Bacteria</taxon>
        <taxon>Pseudomonadati</taxon>
        <taxon>Pseudomonadota</taxon>
        <taxon>Alphaproteobacteria</taxon>
        <taxon>Rhodobacterales</taxon>
        <taxon>Roseobacteraceae</taxon>
        <taxon>Celeribacter</taxon>
    </lineage>
</organism>
<dbReference type="KEGG" id="cid:P73_3337"/>
<dbReference type="RefSeq" id="WP_052453369.1">
    <property type="nucleotide sequence ID" value="NZ_CP004393.1"/>
</dbReference>
<comment type="pathway">
    <text evidence="3">One-carbon metabolism; methylamine degradation.</text>
</comment>
<feature type="transmembrane region" description="Helical" evidence="8">
    <location>
        <begin position="122"/>
        <end position="148"/>
    </location>
</feature>
<dbReference type="Pfam" id="PF07291">
    <property type="entry name" value="MauE"/>
    <property type="match status" value="1"/>
</dbReference>
<dbReference type="EMBL" id="CP004393">
    <property type="protein sequence ID" value="AJE48052.1"/>
    <property type="molecule type" value="Genomic_DNA"/>
</dbReference>
<dbReference type="InterPro" id="IPR009908">
    <property type="entry name" value="Methylamine_util_MauE"/>
</dbReference>
<evidence type="ECO:0000259" key="9">
    <source>
        <dbReference type="Pfam" id="PF07291"/>
    </source>
</evidence>
<dbReference type="GO" id="GO:0016020">
    <property type="term" value="C:membrane"/>
    <property type="evidence" value="ECO:0007669"/>
    <property type="project" value="UniProtKB-SubCell"/>
</dbReference>
<evidence type="ECO:0000313" key="10">
    <source>
        <dbReference type="EMBL" id="AJE48052.1"/>
    </source>
</evidence>
<sequence length="175" mass="17472">MAGLGQLAAATLTTFLVLVIARAAFHKWTAFHETVGFAQGYAIAPRHMVPAIVRGLAGLEVLAVAALIVPLTRPAGGLLAAGLFAGYGGLMALALLRGRTEIDCGCGGVPQVVSPLTLARNALLTLAALIVAAIPVGALGAAGAAIALTAGLTLTAIYGVAEKLASHLPHIRQAG</sequence>
<accession>A0A0B5E6V0</accession>
<name>A0A0B5E6V0_9RHOB</name>
<evidence type="ECO:0000256" key="5">
    <source>
        <dbReference type="ARBA" id="ARBA00022692"/>
    </source>
</evidence>
<feature type="domain" description="Methylamine utilisation protein MauE" evidence="9">
    <location>
        <begin position="8"/>
        <end position="132"/>
    </location>
</feature>
<evidence type="ECO:0000256" key="7">
    <source>
        <dbReference type="ARBA" id="ARBA00023136"/>
    </source>
</evidence>
<dbReference type="GO" id="GO:0030416">
    <property type="term" value="P:methylamine metabolic process"/>
    <property type="evidence" value="ECO:0007669"/>
    <property type="project" value="InterPro"/>
</dbReference>
<evidence type="ECO:0000256" key="6">
    <source>
        <dbReference type="ARBA" id="ARBA00022989"/>
    </source>
</evidence>
<dbReference type="STRING" id="1208324.P73_3337"/>
<comment type="subcellular location">
    <subcellularLocation>
        <location evidence="2">Membrane</location>
        <topology evidence="2">Multi-pass membrane protein</topology>
    </subcellularLocation>
</comment>
<evidence type="ECO:0000256" key="1">
    <source>
        <dbReference type="ARBA" id="ARBA00003475"/>
    </source>
</evidence>
<gene>
    <name evidence="10" type="ORF">P73_3337</name>
</gene>
<evidence type="ECO:0000313" key="11">
    <source>
        <dbReference type="Proteomes" id="UP000031521"/>
    </source>
</evidence>
<keyword evidence="6 8" id="KW-1133">Transmembrane helix</keyword>
<proteinExistence type="predicted"/>
<dbReference type="OrthoDB" id="4462029at2"/>
<dbReference type="Proteomes" id="UP000031521">
    <property type="component" value="Chromosome"/>
</dbReference>
<evidence type="ECO:0000256" key="4">
    <source>
        <dbReference type="ARBA" id="ARBA00019078"/>
    </source>
</evidence>
<reference evidence="10 11" key="1">
    <citation type="journal article" date="2014" name="Int. J. Syst. Evol. Microbiol.">
        <title>Celeribacter indicus sp. nov., a polycyclic aromatic hydrocarbon-degrading bacterium from deep-sea sediment and reclassification of Huaishuia halophila as Celeribacter halophilus comb. nov.</title>
        <authorList>
            <person name="Lai Q."/>
            <person name="Cao J."/>
            <person name="Yuan J."/>
            <person name="Li F."/>
            <person name="Shao Z."/>
        </authorList>
    </citation>
    <scope>NUCLEOTIDE SEQUENCE [LARGE SCALE GENOMIC DNA]</scope>
    <source>
        <strain evidence="10">P73</strain>
    </source>
</reference>
<keyword evidence="5 8" id="KW-0812">Transmembrane</keyword>
<keyword evidence="7 8" id="KW-0472">Membrane</keyword>
<dbReference type="HOGENOM" id="CLU_101331_2_1_5"/>
<dbReference type="AlphaFoldDB" id="A0A0B5E6V0"/>
<feature type="transmembrane region" description="Helical" evidence="8">
    <location>
        <begin position="76"/>
        <end position="96"/>
    </location>
</feature>
<dbReference type="UniPathway" id="UPA00895"/>
<evidence type="ECO:0000256" key="8">
    <source>
        <dbReference type="SAM" id="Phobius"/>
    </source>
</evidence>
<evidence type="ECO:0000256" key="2">
    <source>
        <dbReference type="ARBA" id="ARBA00004141"/>
    </source>
</evidence>
<protein>
    <recommendedName>
        <fullName evidence="4">Methylamine utilization protein MauE</fullName>
    </recommendedName>
</protein>